<name>A0A075MVM9_9ARCH</name>
<dbReference type="InterPro" id="IPR008030">
    <property type="entry name" value="NmrA-like"/>
</dbReference>
<feature type="domain" description="NmrA-like" evidence="1">
    <location>
        <begin position="11"/>
        <end position="284"/>
    </location>
</feature>
<dbReference type="HOGENOM" id="CLU_007383_10_5_2"/>
<dbReference type="EMBL" id="CP007174">
    <property type="protein sequence ID" value="AIF83354.1"/>
    <property type="molecule type" value="Genomic_DNA"/>
</dbReference>
<evidence type="ECO:0000259" key="1">
    <source>
        <dbReference type="Pfam" id="PF05368"/>
    </source>
</evidence>
<organism evidence="2 3">
    <name type="scientific">Candidatus Nitrososphaera evergladensis SR1</name>
    <dbReference type="NCBI Taxonomy" id="1459636"/>
    <lineage>
        <taxon>Archaea</taxon>
        <taxon>Nitrososphaerota</taxon>
        <taxon>Nitrososphaeria</taxon>
        <taxon>Nitrososphaerales</taxon>
        <taxon>Nitrososphaeraceae</taxon>
        <taxon>Nitrososphaera</taxon>
    </lineage>
</organism>
<dbReference type="PANTHER" id="PTHR43162">
    <property type="match status" value="1"/>
</dbReference>
<dbReference type="KEGG" id="nev:NTE_01285"/>
<dbReference type="Gene3D" id="3.90.25.10">
    <property type="entry name" value="UDP-galactose 4-epimerase, domain 1"/>
    <property type="match status" value="1"/>
</dbReference>
<dbReference type="RefSeq" id="WP_148700139.1">
    <property type="nucleotide sequence ID" value="NZ_CP007174.1"/>
</dbReference>
<reference evidence="2 3" key="1">
    <citation type="journal article" date="2014" name="PLoS ONE">
        <title>Genome Sequence of Candidatus Nitrososphaera evergladensis from Group I.1b Enriched from Everglades Soil Reveals Novel Genomic Features of the Ammonia-Oxidizing Archaea.</title>
        <authorList>
            <person name="Zhalnina K.V."/>
            <person name="Dias R."/>
            <person name="Leonard M.T."/>
            <person name="Dorr de Quadros P."/>
            <person name="Camargo F.A."/>
            <person name="Drew J.C."/>
            <person name="Farmerie W.G."/>
            <person name="Daroub S.H."/>
            <person name="Triplett E.W."/>
        </authorList>
    </citation>
    <scope>NUCLEOTIDE SEQUENCE [LARGE SCALE GENOMIC DNA]</scope>
    <source>
        <strain evidence="2 3">SR1</strain>
    </source>
</reference>
<protein>
    <submittedName>
        <fullName evidence="2">Putative nucleoside-diphosphate sugar epimerase</fullName>
    </submittedName>
</protein>
<sequence length="306" mass="33108">MANNKDNGTTYAVVGASGNTGRIVAEQLLASGKNVRAISRNADHLKALVDKGAEPFIASIEDKPALTKAFTGARAVYSMIPPNMAAVDRTSYIDKVGEALAGAIAEAHVPYVVNLSSMAANKDEQGFQGRMYEQEQRLNRLPDAINVVHLRPPMFMENFLASINAIKKAGVIAYPIKPDIAIPMIATQDIASEAARLLLDLNFSGKSAKTLLGQRDVSMAEAAKIIGRAINKDVRYVQVPYDEHIKTLVQAGIPLDVARTLTGLYRRMNEGTGIPLEKRTSENTTPTSFEQFAQKFAAIYNNGSSN</sequence>
<dbReference type="Pfam" id="PF05368">
    <property type="entry name" value="NmrA"/>
    <property type="match status" value="1"/>
</dbReference>
<dbReference type="eggNOG" id="arCOG03015">
    <property type="taxonomic scope" value="Archaea"/>
</dbReference>
<dbReference type="AlphaFoldDB" id="A0A075MVM9"/>
<evidence type="ECO:0000313" key="3">
    <source>
        <dbReference type="Proteomes" id="UP000028194"/>
    </source>
</evidence>
<dbReference type="PANTHER" id="PTHR43162:SF1">
    <property type="entry name" value="PRESTALK A DIFFERENTIATION PROTEIN A"/>
    <property type="match status" value="1"/>
</dbReference>
<dbReference type="InterPro" id="IPR051604">
    <property type="entry name" value="Ergot_Alk_Oxidoreductase"/>
</dbReference>
<accession>A0A075MVM9</accession>
<dbReference type="InterPro" id="IPR036291">
    <property type="entry name" value="NAD(P)-bd_dom_sf"/>
</dbReference>
<gene>
    <name evidence="2" type="ORF">NTE_01285</name>
</gene>
<keyword evidence="3" id="KW-1185">Reference proteome</keyword>
<dbReference type="Gene3D" id="3.40.50.720">
    <property type="entry name" value="NAD(P)-binding Rossmann-like Domain"/>
    <property type="match status" value="1"/>
</dbReference>
<proteinExistence type="predicted"/>
<dbReference type="GeneID" id="41597088"/>
<evidence type="ECO:0000313" key="2">
    <source>
        <dbReference type="EMBL" id="AIF83354.1"/>
    </source>
</evidence>
<dbReference type="SUPFAM" id="SSF51735">
    <property type="entry name" value="NAD(P)-binding Rossmann-fold domains"/>
    <property type="match status" value="1"/>
</dbReference>
<dbReference type="Proteomes" id="UP000028194">
    <property type="component" value="Chromosome"/>
</dbReference>